<dbReference type="CTD" id="37788"/>
<dbReference type="PROSITE" id="PS00027">
    <property type="entry name" value="HOMEOBOX_1"/>
    <property type="match status" value="1"/>
</dbReference>
<reference evidence="9" key="1">
    <citation type="submission" date="2025-08" db="UniProtKB">
        <authorList>
            <consortium name="RefSeq"/>
        </authorList>
    </citation>
    <scope>IDENTIFICATION</scope>
    <source>
        <strain evidence="9">15085-1641.00</strain>
        <tissue evidence="9">Whole body</tissue>
    </source>
</reference>
<dbReference type="OMA" id="YPGTHNI"/>
<dbReference type="InterPro" id="IPR001356">
    <property type="entry name" value="HD"/>
</dbReference>
<keyword evidence="8" id="KW-1185">Reference proteome</keyword>
<dbReference type="PANTHER" id="PTHR24329">
    <property type="entry name" value="HOMEOBOX PROTEIN ARISTALESS"/>
    <property type="match status" value="1"/>
</dbReference>
<comment type="subcellular location">
    <subcellularLocation>
        <location evidence="1 5 6">Nucleus</location>
    </subcellularLocation>
</comment>
<accession>A0A6J1M138</accession>
<dbReference type="RefSeq" id="XP_023171886.1">
    <property type="nucleotide sequence ID" value="XM_023316118.2"/>
</dbReference>
<keyword evidence="4 5" id="KW-0539">Nucleus</keyword>
<proteinExistence type="predicted"/>
<evidence type="ECO:0000256" key="6">
    <source>
        <dbReference type="RuleBase" id="RU000682"/>
    </source>
</evidence>
<dbReference type="FunFam" id="1.10.10.60:FF:000182">
    <property type="entry name" value="Paired like homeobox 2B"/>
    <property type="match status" value="1"/>
</dbReference>
<evidence type="ECO:0000313" key="8">
    <source>
        <dbReference type="Proteomes" id="UP000504633"/>
    </source>
</evidence>
<evidence type="ECO:0000313" key="9">
    <source>
        <dbReference type="RefSeq" id="XP_023171886.1"/>
    </source>
</evidence>
<dbReference type="GO" id="GO:0005634">
    <property type="term" value="C:nucleus"/>
    <property type="evidence" value="ECO:0007669"/>
    <property type="project" value="UniProtKB-SubCell"/>
</dbReference>
<dbReference type="SMART" id="SM00389">
    <property type="entry name" value="HOX"/>
    <property type="match status" value="1"/>
</dbReference>
<dbReference type="GeneID" id="111600142"/>
<feature type="domain" description="Homeobox" evidence="7">
    <location>
        <begin position="108"/>
        <end position="168"/>
    </location>
</feature>
<feature type="DNA-binding region" description="Homeobox" evidence="5">
    <location>
        <begin position="110"/>
        <end position="169"/>
    </location>
</feature>
<dbReference type="InterPro" id="IPR009057">
    <property type="entry name" value="Homeodomain-like_sf"/>
</dbReference>
<dbReference type="InterPro" id="IPR017970">
    <property type="entry name" value="Homeobox_CS"/>
</dbReference>
<dbReference type="Pfam" id="PF00046">
    <property type="entry name" value="Homeodomain"/>
    <property type="match status" value="1"/>
</dbReference>
<dbReference type="InterPro" id="IPR050649">
    <property type="entry name" value="Paired_Homeobox_TFs"/>
</dbReference>
<dbReference type="Gene3D" id="1.10.10.60">
    <property type="entry name" value="Homeodomain-like"/>
    <property type="match status" value="1"/>
</dbReference>
<dbReference type="OrthoDB" id="6159439at2759"/>
<dbReference type="AlphaFoldDB" id="A0A6J1M138"/>
<evidence type="ECO:0000256" key="1">
    <source>
        <dbReference type="ARBA" id="ARBA00004123"/>
    </source>
</evidence>
<dbReference type="GO" id="GO:0000981">
    <property type="term" value="F:DNA-binding transcription factor activity, RNA polymerase II-specific"/>
    <property type="evidence" value="ECO:0007669"/>
    <property type="project" value="InterPro"/>
</dbReference>
<dbReference type="PROSITE" id="PS50071">
    <property type="entry name" value="HOMEOBOX_2"/>
    <property type="match status" value="1"/>
</dbReference>
<name>A0A6J1M138_DROHY</name>
<protein>
    <submittedName>
        <fullName evidence="9">Paired mesoderm homeobox protein 2B</fullName>
    </submittedName>
</protein>
<evidence type="ECO:0000256" key="5">
    <source>
        <dbReference type="PROSITE-ProRule" id="PRU00108"/>
    </source>
</evidence>
<dbReference type="GO" id="GO:0000977">
    <property type="term" value="F:RNA polymerase II transcription regulatory region sequence-specific DNA binding"/>
    <property type="evidence" value="ECO:0007669"/>
    <property type="project" value="TreeGrafter"/>
</dbReference>
<dbReference type="CDD" id="cd00086">
    <property type="entry name" value="homeodomain"/>
    <property type="match status" value="1"/>
</dbReference>
<sequence>MEFSFLNKTSYDKDCIYNSNTQLHNSNTSAGISVANHMSHYNLIIDSSYKLRANENVIRNTLNQDTNIFFSKITNVAEFYPGTHNITSYNSGYQLKYTDECSSLNDKSKQRRIRTTFTSNQLNELEKIFLETHYPDIYTREEIASKLHLTEARVQVWFQNRRAKFRKQERHAVYIMKDKCSKIEGRHDAVSGTQCYDLSIPETQNLCQKKCFYDQI</sequence>
<evidence type="ECO:0000256" key="2">
    <source>
        <dbReference type="ARBA" id="ARBA00023125"/>
    </source>
</evidence>
<dbReference type="Proteomes" id="UP000504633">
    <property type="component" value="Unplaced"/>
</dbReference>
<organism evidence="8 9">
    <name type="scientific">Drosophila hydei</name>
    <name type="common">Fruit fly</name>
    <dbReference type="NCBI Taxonomy" id="7224"/>
    <lineage>
        <taxon>Eukaryota</taxon>
        <taxon>Metazoa</taxon>
        <taxon>Ecdysozoa</taxon>
        <taxon>Arthropoda</taxon>
        <taxon>Hexapoda</taxon>
        <taxon>Insecta</taxon>
        <taxon>Pterygota</taxon>
        <taxon>Neoptera</taxon>
        <taxon>Endopterygota</taxon>
        <taxon>Diptera</taxon>
        <taxon>Brachycera</taxon>
        <taxon>Muscomorpha</taxon>
        <taxon>Ephydroidea</taxon>
        <taxon>Drosophilidae</taxon>
        <taxon>Drosophila</taxon>
    </lineage>
</organism>
<dbReference type="KEGG" id="dhe:111600142"/>
<evidence type="ECO:0000259" key="7">
    <source>
        <dbReference type="PROSITE" id="PS50071"/>
    </source>
</evidence>
<dbReference type="PANTHER" id="PTHR24329:SF543">
    <property type="entry name" value="FI01017P-RELATED"/>
    <property type="match status" value="1"/>
</dbReference>
<gene>
    <name evidence="9" type="primary">LOC111600142</name>
</gene>
<dbReference type="SUPFAM" id="SSF46689">
    <property type="entry name" value="Homeodomain-like"/>
    <property type="match status" value="1"/>
</dbReference>
<keyword evidence="3 5" id="KW-0371">Homeobox</keyword>
<evidence type="ECO:0000256" key="4">
    <source>
        <dbReference type="ARBA" id="ARBA00023242"/>
    </source>
</evidence>
<keyword evidence="2 5" id="KW-0238">DNA-binding</keyword>
<evidence type="ECO:0000256" key="3">
    <source>
        <dbReference type="ARBA" id="ARBA00023155"/>
    </source>
</evidence>